<evidence type="ECO:0000313" key="3">
    <source>
        <dbReference type="Proteomes" id="UP000515908"/>
    </source>
</evidence>
<dbReference type="EMBL" id="LR877148">
    <property type="protein sequence ID" value="CAD2215221.1"/>
    <property type="molecule type" value="Genomic_DNA"/>
</dbReference>
<feature type="region of interest" description="Disordered" evidence="1">
    <location>
        <begin position="83"/>
        <end position="108"/>
    </location>
</feature>
<dbReference type="Proteomes" id="UP000515908">
    <property type="component" value="Chromosome 04"/>
</dbReference>
<accession>A0A7G2C861</accession>
<evidence type="ECO:0000256" key="1">
    <source>
        <dbReference type="SAM" id="MobiDB-lite"/>
    </source>
</evidence>
<evidence type="ECO:0000313" key="2">
    <source>
        <dbReference type="EMBL" id="CAD2215221.1"/>
    </source>
</evidence>
<keyword evidence="3" id="KW-1185">Reference proteome</keyword>
<proteinExistence type="predicted"/>
<name>A0A7G2C861_9TRYP</name>
<sequence length="174" mass="19026">MKRLRFPFPSIPAGITRSFSANTTHSNNNSGTDFYSVDISSLTETDAGTTLTHKGYFSSLLTLPHQLPDEIFFFTADPHSGGVAAEESSNRPSSYLPPHHNSNSNQYGKKHARPSVYCRLCGESVERSEVKSHITGIFNYLPYSHAVRHVLLECLTLLALRGFPIGKGIGGGSK</sequence>
<gene>
    <name evidence="2" type="ORF">ADEAN_000267600</name>
</gene>
<protein>
    <submittedName>
        <fullName evidence="2">Uncharacterized protein</fullName>
    </submittedName>
</protein>
<organism evidence="2 3">
    <name type="scientific">Angomonas deanei</name>
    <dbReference type="NCBI Taxonomy" id="59799"/>
    <lineage>
        <taxon>Eukaryota</taxon>
        <taxon>Discoba</taxon>
        <taxon>Euglenozoa</taxon>
        <taxon>Kinetoplastea</taxon>
        <taxon>Metakinetoplastina</taxon>
        <taxon>Trypanosomatida</taxon>
        <taxon>Trypanosomatidae</taxon>
        <taxon>Strigomonadinae</taxon>
        <taxon>Angomonas</taxon>
    </lineage>
</organism>
<dbReference type="AlphaFoldDB" id="A0A7G2C861"/>
<reference evidence="2 3" key="1">
    <citation type="submission" date="2020-08" db="EMBL/GenBank/DDBJ databases">
        <authorList>
            <person name="Newling K."/>
            <person name="Davey J."/>
            <person name="Forrester S."/>
        </authorList>
    </citation>
    <scope>NUCLEOTIDE SEQUENCE [LARGE SCALE GENOMIC DNA]</scope>
    <source>
        <strain evidence="3">Crithidia deanei Carvalho (ATCC PRA-265)</strain>
    </source>
</reference>
<dbReference type="VEuPathDB" id="TriTrypDB:ADEAN_000267600"/>